<evidence type="ECO:0000256" key="9">
    <source>
        <dbReference type="ARBA" id="ARBA00023224"/>
    </source>
</evidence>
<evidence type="ECO:0000256" key="10">
    <source>
        <dbReference type="RuleBase" id="RU351113"/>
    </source>
</evidence>
<comment type="subcellular location">
    <subcellularLocation>
        <location evidence="1 10">Cell membrane</location>
        <topology evidence="1 10">Multi-pass membrane protein</topology>
    </subcellularLocation>
</comment>
<comment type="caution">
    <text evidence="10">Lacks conserved residue(s) required for the propagation of feature annotation.</text>
</comment>
<accession>A0A7F5R6Z2</accession>
<feature type="transmembrane region" description="Helical" evidence="10">
    <location>
        <begin position="254"/>
        <end position="274"/>
    </location>
</feature>
<protein>
    <recommendedName>
        <fullName evidence="10">Odorant receptor</fullName>
    </recommendedName>
</protein>
<reference evidence="12" key="1">
    <citation type="submission" date="2025-08" db="UniProtKB">
        <authorList>
            <consortium name="RefSeq"/>
        </authorList>
    </citation>
    <scope>IDENTIFICATION</scope>
    <source>
        <tissue evidence="12">Entire body</tissue>
    </source>
</reference>
<keyword evidence="2" id="KW-1003">Cell membrane</keyword>
<keyword evidence="8 10" id="KW-0675">Receptor</keyword>
<dbReference type="RefSeq" id="XP_025831734.1">
    <property type="nucleotide sequence ID" value="XM_025975949.1"/>
</dbReference>
<keyword evidence="6 10" id="KW-1133">Transmembrane helix</keyword>
<proteinExistence type="inferred from homology"/>
<evidence type="ECO:0000256" key="8">
    <source>
        <dbReference type="ARBA" id="ARBA00023170"/>
    </source>
</evidence>
<dbReference type="PANTHER" id="PTHR21137">
    <property type="entry name" value="ODORANT RECEPTOR"/>
    <property type="match status" value="1"/>
</dbReference>
<dbReference type="PANTHER" id="PTHR21137:SF35">
    <property type="entry name" value="ODORANT RECEPTOR 19A-RELATED"/>
    <property type="match status" value="1"/>
</dbReference>
<keyword evidence="3 10" id="KW-0716">Sensory transduction</keyword>
<evidence type="ECO:0000313" key="11">
    <source>
        <dbReference type="Proteomes" id="UP000192223"/>
    </source>
</evidence>
<keyword evidence="4 10" id="KW-0812">Transmembrane</keyword>
<keyword evidence="11" id="KW-1185">Reference proteome</keyword>
<dbReference type="InterPro" id="IPR004117">
    <property type="entry name" value="7tm6_olfct_rcpt"/>
</dbReference>
<gene>
    <name evidence="12" type="primary">LOC108736678</name>
</gene>
<keyword evidence="9 10" id="KW-0807">Transducer</keyword>
<dbReference type="GO" id="GO:0004984">
    <property type="term" value="F:olfactory receptor activity"/>
    <property type="evidence" value="ECO:0007669"/>
    <property type="project" value="InterPro"/>
</dbReference>
<dbReference type="InParanoid" id="A0A7F5R6Z2"/>
<evidence type="ECO:0000256" key="1">
    <source>
        <dbReference type="ARBA" id="ARBA00004651"/>
    </source>
</evidence>
<feature type="transmembrane region" description="Helical" evidence="10">
    <location>
        <begin position="86"/>
        <end position="111"/>
    </location>
</feature>
<dbReference type="KEGG" id="apln:108736678"/>
<dbReference type="GO" id="GO:0005886">
    <property type="term" value="C:plasma membrane"/>
    <property type="evidence" value="ECO:0007669"/>
    <property type="project" value="UniProtKB-SubCell"/>
</dbReference>
<evidence type="ECO:0000256" key="4">
    <source>
        <dbReference type="ARBA" id="ARBA00022692"/>
    </source>
</evidence>
<keyword evidence="7 10" id="KW-0472">Membrane</keyword>
<feature type="transmembrane region" description="Helical" evidence="10">
    <location>
        <begin position="223"/>
        <end position="242"/>
    </location>
</feature>
<evidence type="ECO:0000256" key="6">
    <source>
        <dbReference type="ARBA" id="ARBA00022989"/>
    </source>
</evidence>
<dbReference type="GeneID" id="108736678"/>
<organism evidence="11 12">
    <name type="scientific">Agrilus planipennis</name>
    <name type="common">Emerald ash borer</name>
    <name type="synonym">Agrilus marcopoli</name>
    <dbReference type="NCBI Taxonomy" id="224129"/>
    <lineage>
        <taxon>Eukaryota</taxon>
        <taxon>Metazoa</taxon>
        <taxon>Ecdysozoa</taxon>
        <taxon>Arthropoda</taxon>
        <taxon>Hexapoda</taxon>
        <taxon>Insecta</taxon>
        <taxon>Pterygota</taxon>
        <taxon>Neoptera</taxon>
        <taxon>Endopterygota</taxon>
        <taxon>Coleoptera</taxon>
        <taxon>Polyphaga</taxon>
        <taxon>Elateriformia</taxon>
        <taxon>Buprestoidea</taxon>
        <taxon>Buprestidae</taxon>
        <taxon>Agrilinae</taxon>
        <taxon>Agrilus</taxon>
    </lineage>
</organism>
<keyword evidence="5 10" id="KW-0552">Olfaction</keyword>
<name>A0A7F5R6Z2_AGRPL</name>
<sequence>MVVALVPMDIISFFLTDPEKVSYPQLAIGLLFHIPTVLKAIFFKFMKKKYETLMCYLQYNTLISENGEVLEIFEKEKDASQKFNKIYTLTILFSVFGFTVPPVAIALYNIFGNSSGRLVTIELSFPVSLPYNMDTAKGYALGAVHMFFQVHLIAFAFIGMDVLIAGLMRTTIAHLKCLAKQFSVIRNDVRSQTNGKAKDEFIKAIQYLQRIYKGHRDVENLQYLMLFTQYICSVAILAVGLYRNSKDFKVDAVLFKSCGFFIIVLFQPFLYCYFGDMVTREAENVKTALYESDWIGSRIGYQRLVLLTLTRLNRPLIFTCGKLIDLSNPAFVTIVNTSYSAFNLLKKSNESF</sequence>
<dbReference type="OrthoDB" id="6597368at2759"/>
<dbReference type="GO" id="GO:0007165">
    <property type="term" value="P:signal transduction"/>
    <property type="evidence" value="ECO:0007669"/>
    <property type="project" value="UniProtKB-KW"/>
</dbReference>
<evidence type="ECO:0000256" key="3">
    <source>
        <dbReference type="ARBA" id="ARBA00022606"/>
    </source>
</evidence>
<dbReference type="AlphaFoldDB" id="A0A7F5R6Z2"/>
<evidence type="ECO:0000256" key="5">
    <source>
        <dbReference type="ARBA" id="ARBA00022725"/>
    </source>
</evidence>
<dbReference type="GO" id="GO:0005549">
    <property type="term" value="F:odorant binding"/>
    <property type="evidence" value="ECO:0007669"/>
    <property type="project" value="InterPro"/>
</dbReference>
<feature type="transmembrane region" description="Helical" evidence="10">
    <location>
        <begin position="146"/>
        <end position="168"/>
    </location>
</feature>
<evidence type="ECO:0000313" key="12">
    <source>
        <dbReference type="RefSeq" id="XP_025831734.1"/>
    </source>
</evidence>
<evidence type="ECO:0000256" key="2">
    <source>
        <dbReference type="ARBA" id="ARBA00022475"/>
    </source>
</evidence>
<feature type="transmembrane region" description="Helical" evidence="10">
    <location>
        <begin position="23"/>
        <end position="42"/>
    </location>
</feature>
<dbReference type="Proteomes" id="UP000192223">
    <property type="component" value="Unplaced"/>
</dbReference>
<comment type="similarity">
    <text evidence="10">Belongs to the insect chemoreceptor superfamily. Heteromeric odorant receptor channel (TC 1.A.69) family.</text>
</comment>
<evidence type="ECO:0000256" key="7">
    <source>
        <dbReference type="ARBA" id="ARBA00023136"/>
    </source>
</evidence>
<dbReference type="Pfam" id="PF02949">
    <property type="entry name" value="7tm_6"/>
    <property type="match status" value="1"/>
</dbReference>